<evidence type="ECO:0000256" key="1">
    <source>
        <dbReference type="SAM" id="MobiDB-lite"/>
    </source>
</evidence>
<protein>
    <recommendedName>
        <fullName evidence="4">ATP-dependent DNA helicase</fullName>
    </recommendedName>
</protein>
<proteinExistence type="predicted"/>
<evidence type="ECO:0000313" key="2">
    <source>
        <dbReference type="EMBL" id="KAJ7662404.1"/>
    </source>
</evidence>
<feature type="region of interest" description="Disordered" evidence="1">
    <location>
        <begin position="319"/>
        <end position="339"/>
    </location>
</feature>
<comment type="caution">
    <text evidence="2">The sequence shown here is derived from an EMBL/GenBank/DDBJ whole genome shotgun (WGS) entry which is preliminary data.</text>
</comment>
<reference evidence="2" key="1">
    <citation type="submission" date="2023-03" db="EMBL/GenBank/DDBJ databases">
        <title>Massive genome expansion in bonnet fungi (Mycena s.s.) driven by repeated elements and novel gene families across ecological guilds.</title>
        <authorList>
            <consortium name="Lawrence Berkeley National Laboratory"/>
            <person name="Harder C.B."/>
            <person name="Miyauchi S."/>
            <person name="Viragh M."/>
            <person name="Kuo A."/>
            <person name="Thoen E."/>
            <person name="Andreopoulos B."/>
            <person name="Lu D."/>
            <person name="Skrede I."/>
            <person name="Drula E."/>
            <person name="Henrissat B."/>
            <person name="Morin E."/>
            <person name="Kohler A."/>
            <person name="Barry K."/>
            <person name="LaButti K."/>
            <person name="Morin E."/>
            <person name="Salamov A."/>
            <person name="Lipzen A."/>
            <person name="Mereny Z."/>
            <person name="Hegedus B."/>
            <person name="Baldrian P."/>
            <person name="Stursova M."/>
            <person name="Weitz H."/>
            <person name="Taylor A."/>
            <person name="Grigoriev I.V."/>
            <person name="Nagy L.G."/>
            <person name="Martin F."/>
            <person name="Kauserud H."/>
        </authorList>
    </citation>
    <scope>NUCLEOTIDE SEQUENCE</scope>
    <source>
        <strain evidence="2">CBHHK067</strain>
    </source>
</reference>
<accession>A0AAD7CSU7</accession>
<name>A0AAD7CSU7_MYCRO</name>
<gene>
    <name evidence="2" type="ORF">B0H17DRAFT_1162949</name>
</gene>
<organism evidence="2 3">
    <name type="scientific">Mycena rosella</name>
    <name type="common">Pink bonnet</name>
    <name type="synonym">Agaricus rosellus</name>
    <dbReference type="NCBI Taxonomy" id="1033263"/>
    <lineage>
        <taxon>Eukaryota</taxon>
        <taxon>Fungi</taxon>
        <taxon>Dikarya</taxon>
        <taxon>Basidiomycota</taxon>
        <taxon>Agaricomycotina</taxon>
        <taxon>Agaricomycetes</taxon>
        <taxon>Agaricomycetidae</taxon>
        <taxon>Agaricales</taxon>
        <taxon>Marasmiineae</taxon>
        <taxon>Mycenaceae</taxon>
        <taxon>Mycena</taxon>
    </lineage>
</organism>
<evidence type="ECO:0000313" key="3">
    <source>
        <dbReference type="Proteomes" id="UP001221757"/>
    </source>
</evidence>
<dbReference type="EMBL" id="JARKIE010000241">
    <property type="protein sequence ID" value="KAJ7662404.1"/>
    <property type="molecule type" value="Genomic_DNA"/>
</dbReference>
<dbReference type="AlphaFoldDB" id="A0AAD7CSU7"/>
<feature type="compositionally biased region" description="Basic and acidic residues" evidence="1">
    <location>
        <begin position="322"/>
        <end position="339"/>
    </location>
</feature>
<dbReference type="Proteomes" id="UP001221757">
    <property type="component" value="Unassembled WGS sequence"/>
</dbReference>
<evidence type="ECO:0008006" key="4">
    <source>
        <dbReference type="Google" id="ProtNLM"/>
    </source>
</evidence>
<sequence length="360" mass="40144">MVVAGDFAQLPPMSGPSLYSGRLKLQVTDVMDQRNQNAFSTVVILRENMRQQTNSPADNSLRTALENMRYVAGFRPEDPKLFSAEFRNVSIITARNSPKDMLNLLGAQRFAADNKQTLVEFYSVDRISSRSVDKAKWKGCEQSETKRMTKALQKKMWDGAPCTIPGKLSLCMANDATEMCITKGQEAAVVSWDESIGPMGQKLLDTLFFKLIDPPRTINIEGLPENIVPLVRTVSYITVLLEDDTLLSVLREHIVAMINFGMTDYMSQGKSRPKYTVDLANCRTDMSYYVKLSRGTTPDGTIIVQALNASTITSGISGQTQEIDRGTDGTNTRRGDRLPTEKHDVQYDVLHISANWVRLG</sequence>
<keyword evidence="3" id="KW-1185">Reference proteome</keyword>